<evidence type="ECO:0000313" key="3">
    <source>
        <dbReference type="Proteomes" id="UP000299102"/>
    </source>
</evidence>
<dbReference type="EMBL" id="BGZK01000227">
    <property type="protein sequence ID" value="GBP30015.1"/>
    <property type="molecule type" value="Genomic_DNA"/>
</dbReference>
<sequence>MSDIWIRRRRFGSAQCSIAEAASARNFLLIYLSALSSVEVSSPDERPGTNIGKYLSQPRSGLRIPTKHEISSHIGQRSIPRGPRPATSTRFPIDLRGDASSLAPAARRAGFLLPTREMLGRLRPKFLGMFP</sequence>
<reference evidence="2 3" key="1">
    <citation type="journal article" date="2019" name="Commun. Biol.">
        <title>The bagworm genome reveals a unique fibroin gene that provides high tensile strength.</title>
        <authorList>
            <person name="Kono N."/>
            <person name="Nakamura H."/>
            <person name="Ohtoshi R."/>
            <person name="Tomita M."/>
            <person name="Numata K."/>
            <person name="Arakawa K."/>
        </authorList>
    </citation>
    <scope>NUCLEOTIDE SEQUENCE [LARGE SCALE GENOMIC DNA]</scope>
</reference>
<comment type="caution">
    <text evidence="2">The sequence shown here is derived from an EMBL/GenBank/DDBJ whole genome shotgun (WGS) entry which is preliminary data.</text>
</comment>
<evidence type="ECO:0000313" key="2">
    <source>
        <dbReference type="EMBL" id="GBP30015.1"/>
    </source>
</evidence>
<proteinExistence type="predicted"/>
<feature type="region of interest" description="Disordered" evidence="1">
    <location>
        <begin position="40"/>
        <end position="59"/>
    </location>
</feature>
<feature type="region of interest" description="Disordered" evidence="1">
    <location>
        <begin position="69"/>
        <end position="91"/>
    </location>
</feature>
<evidence type="ECO:0000256" key="1">
    <source>
        <dbReference type="SAM" id="MobiDB-lite"/>
    </source>
</evidence>
<protein>
    <submittedName>
        <fullName evidence="2">Uncharacterized protein</fullName>
    </submittedName>
</protein>
<gene>
    <name evidence="2" type="ORF">EVAR_22916_1</name>
</gene>
<organism evidence="2 3">
    <name type="scientific">Eumeta variegata</name>
    <name type="common">Bagworm moth</name>
    <name type="synonym">Eumeta japonica</name>
    <dbReference type="NCBI Taxonomy" id="151549"/>
    <lineage>
        <taxon>Eukaryota</taxon>
        <taxon>Metazoa</taxon>
        <taxon>Ecdysozoa</taxon>
        <taxon>Arthropoda</taxon>
        <taxon>Hexapoda</taxon>
        <taxon>Insecta</taxon>
        <taxon>Pterygota</taxon>
        <taxon>Neoptera</taxon>
        <taxon>Endopterygota</taxon>
        <taxon>Lepidoptera</taxon>
        <taxon>Glossata</taxon>
        <taxon>Ditrysia</taxon>
        <taxon>Tineoidea</taxon>
        <taxon>Psychidae</taxon>
        <taxon>Oiketicinae</taxon>
        <taxon>Eumeta</taxon>
    </lineage>
</organism>
<dbReference type="Proteomes" id="UP000299102">
    <property type="component" value="Unassembled WGS sequence"/>
</dbReference>
<name>A0A4C1UUA2_EUMVA</name>
<dbReference type="AlphaFoldDB" id="A0A4C1UUA2"/>
<accession>A0A4C1UUA2</accession>
<keyword evidence="3" id="KW-1185">Reference proteome</keyword>